<evidence type="ECO:0000313" key="3">
    <source>
        <dbReference type="Proteomes" id="UP000297975"/>
    </source>
</evidence>
<keyword evidence="3" id="KW-1185">Reference proteome</keyword>
<dbReference type="InterPro" id="IPR019896">
    <property type="entry name" value="Polysacch_pyruvyl_Trfase_CsaB"/>
</dbReference>
<dbReference type="Gene3D" id="3.40.50.2000">
    <property type="entry name" value="Glycogen Phosphorylase B"/>
    <property type="match status" value="1"/>
</dbReference>
<dbReference type="PANTHER" id="PTHR36836:SF1">
    <property type="entry name" value="COLANIC ACID BIOSYNTHESIS PROTEIN WCAK"/>
    <property type="match status" value="1"/>
</dbReference>
<dbReference type="GO" id="GO:0016740">
    <property type="term" value="F:transferase activity"/>
    <property type="evidence" value="ECO:0007669"/>
    <property type="project" value="UniProtKB-KW"/>
</dbReference>
<evidence type="ECO:0000313" key="2">
    <source>
        <dbReference type="EMBL" id="TFB19283.1"/>
    </source>
</evidence>
<proteinExistence type="predicted"/>
<name>A0A4Y8IFM5_9BACI</name>
<organism evidence="2 3">
    <name type="scientific">Filobacillus milosensis</name>
    <dbReference type="NCBI Taxonomy" id="94137"/>
    <lineage>
        <taxon>Bacteria</taxon>
        <taxon>Bacillati</taxon>
        <taxon>Bacillota</taxon>
        <taxon>Bacilli</taxon>
        <taxon>Bacillales</taxon>
        <taxon>Bacillaceae</taxon>
        <taxon>Filobacillus</taxon>
    </lineage>
</organism>
<reference evidence="2 3" key="1">
    <citation type="submission" date="2019-03" db="EMBL/GenBank/DDBJ databases">
        <authorList>
            <person name="He R.-H."/>
        </authorList>
    </citation>
    <scope>NUCLEOTIDE SEQUENCE [LARGE SCALE GENOMIC DNA]</scope>
    <source>
        <strain evidence="3">SH 714</strain>
    </source>
</reference>
<sequence length="357" mass="40018">MRVVISGYYGFDNVGDEAILFSIVNTLRGLRDDIEFVVLSNNPQQTAELYEVESVNRFDLKAVRAALHESDGLISGGGSLMQDATGMKSIPYYSGVIRMAKWMDKPVFVYAQGVGPVNRALSKWVLKSTFNRVDSITVRDEESKALVESMRVRPEVTLVPDPVLGLDGTKFSSDWLDGADVDKPVVTVSVRDWQTQVPYLIRIADSLDQLARDGYRIVFVPMHGEHDLKTSKDTAKMMREDSLVAPHDLSMEEKIALIGESKLLVGMRLHALIFAAISETPFVALSYDPKIDSFASMVEQPVAGHVREDNWEAEDIMTHSKEIFDRYESVVQRLNEQVTVKRQQAVDTARQAIKIFS</sequence>
<accession>A0A4Y8IFM5</accession>
<dbReference type="OrthoDB" id="3199616at2"/>
<evidence type="ECO:0000259" key="1">
    <source>
        <dbReference type="Pfam" id="PF04230"/>
    </source>
</evidence>
<comment type="caution">
    <text evidence="2">The sequence shown here is derived from an EMBL/GenBank/DDBJ whole genome shotgun (WGS) entry which is preliminary data.</text>
</comment>
<dbReference type="NCBIfam" id="TIGR03609">
    <property type="entry name" value="S_layer_CsaB"/>
    <property type="match status" value="1"/>
</dbReference>
<dbReference type="Pfam" id="PF04230">
    <property type="entry name" value="PS_pyruv_trans"/>
    <property type="match status" value="1"/>
</dbReference>
<dbReference type="RefSeq" id="WP_134340526.1">
    <property type="nucleotide sequence ID" value="NZ_SOPW01000011.1"/>
</dbReference>
<gene>
    <name evidence="2" type="primary">csaB</name>
    <name evidence="2" type="ORF">E3U55_11265</name>
</gene>
<dbReference type="Proteomes" id="UP000297975">
    <property type="component" value="Unassembled WGS sequence"/>
</dbReference>
<dbReference type="EMBL" id="SOPW01000011">
    <property type="protein sequence ID" value="TFB19283.1"/>
    <property type="molecule type" value="Genomic_DNA"/>
</dbReference>
<keyword evidence="2" id="KW-0808">Transferase</keyword>
<feature type="domain" description="Polysaccharide pyruvyl transferase" evidence="1">
    <location>
        <begin position="13"/>
        <end position="289"/>
    </location>
</feature>
<dbReference type="PANTHER" id="PTHR36836">
    <property type="entry name" value="COLANIC ACID BIOSYNTHESIS PROTEIN WCAK"/>
    <property type="match status" value="1"/>
</dbReference>
<dbReference type="AlphaFoldDB" id="A0A4Y8IFM5"/>
<protein>
    <submittedName>
        <fullName evidence="2">Polysaccharide pyruvyl transferase CsaB</fullName>
    </submittedName>
</protein>
<dbReference type="InterPro" id="IPR007345">
    <property type="entry name" value="Polysacch_pyruvyl_Trfase"/>
</dbReference>